<dbReference type="InterPro" id="IPR046328">
    <property type="entry name" value="ETS_fam"/>
</dbReference>
<dbReference type="SMART" id="SM00413">
    <property type="entry name" value="ETS"/>
    <property type="match status" value="1"/>
</dbReference>
<dbReference type="PROSITE" id="PS50061">
    <property type="entry name" value="ETS_DOMAIN_3"/>
    <property type="match status" value="1"/>
</dbReference>
<feature type="region of interest" description="Disordered" evidence="4">
    <location>
        <begin position="113"/>
        <end position="175"/>
    </location>
</feature>
<proteinExistence type="inferred from homology"/>
<evidence type="ECO:0000256" key="1">
    <source>
        <dbReference type="ARBA" id="ARBA00005562"/>
    </source>
</evidence>
<dbReference type="PANTHER" id="PTHR11849:SF133">
    <property type="entry name" value="ETS DOMAIN-CONTAINING PROTEIN"/>
    <property type="match status" value="1"/>
</dbReference>
<reference evidence="5" key="1">
    <citation type="submission" date="2020-04" db="EMBL/GenBank/DDBJ databases">
        <authorList>
            <person name="Alioto T."/>
            <person name="Alioto T."/>
            <person name="Gomez Garrido J."/>
        </authorList>
    </citation>
    <scope>NUCLEOTIDE SEQUENCE</scope>
    <source>
        <strain evidence="5">A484AB</strain>
    </source>
</reference>
<evidence type="ECO:0000256" key="3">
    <source>
        <dbReference type="RuleBase" id="RU004019"/>
    </source>
</evidence>
<keyword evidence="6" id="KW-1185">Reference proteome</keyword>
<keyword evidence="2 3" id="KW-0238">DNA-binding</keyword>
<comment type="caution">
    <text evidence="5">The sequence shown here is derived from an EMBL/GenBank/DDBJ whole genome shotgun (WGS) entry which is preliminary data.</text>
</comment>
<sequence length="303" mass="35124">MNASGTPPTQVLTKKSTHKNSTHLWEFLLELLTDEACSSLISWTKEEEYEFKLKDTEEIAKRWGNRKHRPRMNYEKLSRALRYYYQKNIIKKVSGQRLVYKFVNLPFDNRNKKSKHVKEEPRTERKPSPEPTRTQDENATPRHRERRPSVIKISGKVSPPREPSPIPEVKTEEVQPIKEEHIDVERLSPPVVTSYGPIERINTAPVVVPMNMNMNTQNGLAHKLYSYHQYPTMAYYARGVPLDLYRYHPYAVMQSPCCGRVNIAGIRPRSVIIRPSEHYPVTTTRSPPPLIKAEPVDVTQQAS</sequence>
<dbReference type="InterPro" id="IPR000418">
    <property type="entry name" value="Ets_dom"/>
</dbReference>
<evidence type="ECO:0000313" key="6">
    <source>
        <dbReference type="Proteomes" id="UP001152795"/>
    </source>
</evidence>
<keyword evidence="3" id="KW-0539">Nucleus</keyword>
<dbReference type="InterPro" id="IPR036390">
    <property type="entry name" value="WH_DNA-bd_sf"/>
</dbReference>
<gene>
    <name evidence="5" type="ORF">PACLA_8A063977</name>
</gene>
<evidence type="ECO:0000313" key="5">
    <source>
        <dbReference type="EMBL" id="CAB3988969.1"/>
    </source>
</evidence>
<dbReference type="GO" id="GO:0000981">
    <property type="term" value="F:DNA-binding transcription factor activity, RNA polymerase II-specific"/>
    <property type="evidence" value="ECO:0007669"/>
    <property type="project" value="TreeGrafter"/>
</dbReference>
<dbReference type="PROSITE" id="PS00345">
    <property type="entry name" value="ETS_DOMAIN_1"/>
    <property type="match status" value="1"/>
</dbReference>
<evidence type="ECO:0000256" key="2">
    <source>
        <dbReference type="ARBA" id="ARBA00023125"/>
    </source>
</evidence>
<feature type="compositionally biased region" description="Basic and acidic residues" evidence="4">
    <location>
        <begin position="117"/>
        <end position="142"/>
    </location>
</feature>
<dbReference type="InterPro" id="IPR036388">
    <property type="entry name" value="WH-like_DNA-bd_sf"/>
</dbReference>
<dbReference type="Proteomes" id="UP001152795">
    <property type="component" value="Unassembled WGS sequence"/>
</dbReference>
<dbReference type="OrthoDB" id="10067219at2759"/>
<dbReference type="GO" id="GO:0043565">
    <property type="term" value="F:sequence-specific DNA binding"/>
    <property type="evidence" value="ECO:0007669"/>
    <property type="project" value="InterPro"/>
</dbReference>
<comment type="similarity">
    <text evidence="1 3">Belongs to the ETS family.</text>
</comment>
<dbReference type="EMBL" id="CACRXK020001412">
    <property type="protein sequence ID" value="CAB3988969.1"/>
    <property type="molecule type" value="Genomic_DNA"/>
</dbReference>
<dbReference type="SUPFAM" id="SSF46785">
    <property type="entry name" value="Winged helix' DNA-binding domain"/>
    <property type="match status" value="1"/>
</dbReference>
<accession>A0A6S7GHN5</accession>
<dbReference type="PRINTS" id="PR00454">
    <property type="entry name" value="ETSDOMAIN"/>
</dbReference>
<dbReference type="AlphaFoldDB" id="A0A6S7GHN5"/>
<dbReference type="GO" id="GO:0030154">
    <property type="term" value="P:cell differentiation"/>
    <property type="evidence" value="ECO:0007669"/>
    <property type="project" value="TreeGrafter"/>
</dbReference>
<name>A0A6S7GHN5_PARCT</name>
<dbReference type="PROSITE" id="PS00346">
    <property type="entry name" value="ETS_DOMAIN_2"/>
    <property type="match status" value="1"/>
</dbReference>
<dbReference type="Gene3D" id="1.10.10.10">
    <property type="entry name" value="Winged helix-like DNA-binding domain superfamily/Winged helix DNA-binding domain"/>
    <property type="match status" value="1"/>
</dbReference>
<protein>
    <submittedName>
        <fullName evidence="5">ETS-related transcription factor Elf-4-like</fullName>
    </submittedName>
</protein>
<organism evidence="5 6">
    <name type="scientific">Paramuricea clavata</name>
    <name type="common">Red gorgonian</name>
    <name type="synonym">Violescent sea-whip</name>
    <dbReference type="NCBI Taxonomy" id="317549"/>
    <lineage>
        <taxon>Eukaryota</taxon>
        <taxon>Metazoa</taxon>
        <taxon>Cnidaria</taxon>
        <taxon>Anthozoa</taxon>
        <taxon>Octocorallia</taxon>
        <taxon>Malacalcyonacea</taxon>
        <taxon>Plexauridae</taxon>
        <taxon>Paramuricea</taxon>
    </lineage>
</organism>
<comment type="subcellular location">
    <subcellularLocation>
        <location evidence="3">Nucleus</location>
    </subcellularLocation>
</comment>
<feature type="region of interest" description="Disordered" evidence="4">
    <location>
        <begin position="279"/>
        <end position="303"/>
    </location>
</feature>
<dbReference type="PANTHER" id="PTHR11849">
    <property type="entry name" value="ETS"/>
    <property type="match status" value="1"/>
</dbReference>
<dbReference type="Pfam" id="PF00178">
    <property type="entry name" value="Ets"/>
    <property type="match status" value="1"/>
</dbReference>
<evidence type="ECO:0000256" key="4">
    <source>
        <dbReference type="SAM" id="MobiDB-lite"/>
    </source>
</evidence>
<dbReference type="GO" id="GO:0005634">
    <property type="term" value="C:nucleus"/>
    <property type="evidence" value="ECO:0007669"/>
    <property type="project" value="UniProtKB-SubCell"/>
</dbReference>